<dbReference type="UniPathway" id="UPA00223"/>
<evidence type="ECO:0000256" key="5">
    <source>
        <dbReference type="PIRNR" id="PIRNR001369"/>
    </source>
</evidence>
<dbReference type="Pfam" id="PF00285">
    <property type="entry name" value="Citrate_synt"/>
    <property type="match status" value="1"/>
</dbReference>
<feature type="active site" evidence="6">
    <location>
        <position position="307"/>
    </location>
</feature>
<dbReference type="SUPFAM" id="SSF48256">
    <property type="entry name" value="Citrate synthase"/>
    <property type="match status" value="1"/>
</dbReference>
<comment type="pathway">
    <text evidence="1">Carbohydrate metabolism; tricarboxylic acid cycle.</text>
</comment>
<dbReference type="Proteomes" id="UP000482800">
    <property type="component" value="Unassembled WGS sequence"/>
</dbReference>
<dbReference type="PRINTS" id="PR00143">
    <property type="entry name" value="CITRTSNTHASE"/>
</dbReference>
<evidence type="ECO:0000256" key="1">
    <source>
        <dbReference type="ARBA" id="ARBA00005163"/>
    </source>
</evidence>
<dbReference type="AlphaFoldDB" id="A0A6V8K2S8"/>
<evidence type="ECO:0000256" key="6">
    <source>
        <dbReference type="PIRSR" id="PIRSR001369-1"/>
    </source>
</evidence>
<dbReference type="InterPro" id="IPR016143">
    <property type="entry name" value="Citrate_synth-like_sm_a-sub"/>
</dbReference>
<keyword evidence="3 5" id="KW-0808">Transferase</keyword>
<dbReference type="RefSeq" id="WP_173055760.1">
    <property type="nucleotide sequence ID" value="NZ_BAABGO010000006.1"/>
</dbReference>
<evidence type="ECO:0000256" key="4">
    <source>
        <dbReference type="ARBA" id="ARBA00049288"/>
    </source>
</evidence>
<dbReference type="PANTHER" id="PTHR11739:SF23">
    <property type="entry name" value="CITRATE SYNTHASE 2-RELATED"/>
    <property type="match status" value="1"/>
</dbReference>
<organism evidence="7 8">
    <name type="scientific">Phytohabitans houttuyneae</name>
    <dbReference type="NCBI Taxonomy" id="1076126"/>
    <lineage>
        <taxon>Bacteria</taxon>
        <taxon>Bacillati</taxon>
        <taxon>Actinomycetota</taxon>
        <taxon>Actinomycetes</taxon>
        <taxon>Micromonosporales</taxon>
        <taxon>Micromonosporaceae</taxon>
    </lineage>
</organism>
<comment type="similarity">
    <text evidence="2 5">Belongs to the citrate synthase family.</text>
</comment>
<dbReference type="PIRSF" id="PIRSF001369">
    <property type="entry name" value="Citrate_synth"/>
    <property type="match status" value="1"/>
</dbReference>
<dbReference type="GO" id="GO:0005975">
    <property type="term" value="P:carbohydrate metabolic process"/>
    <property type="evidence" value="ECO:0007669"/>
    <property type="project" value="TreeGrafter"/>
</dbReference>
<gene>
    <name evidence="7" type="primary">citA</name>
    <name evidence="7" type="ORF">Phou_022040</name>
</gene>
<name>A0A6V8K2S8_9ACTN</name>
<dbReference type="InterPro" id="IPR016142">
    <property type="entry name" value="Citrate_synth-like_lrg_a-sub"/>
</dbReference>
<dbReference type="GO" id="GO:0005829">
    <property type="term" value="C:cytosol"/>
    <property type="evidence" value="ECO:0007669"/>
    <property type="project" value="TreeGrafter"/>
</dbReference>
<dbReference type="GO" id="GO:0036440">
    <property type="term" value="F:citrate synthase activity"/>
    <property type="evidence" value="ECO:0007669"/>
    <property type="project" value="UniProtKB-EC"/>
</dbReference>
<protein>
    <recommendedName>
        <fullName evidence="5">Citrate synthase</fullName>
    </recommendedName>
</protein>
<sequence length="367" mass="39268">MSAFQSGLEGVVVAQTEISEVDGERGRLIYRGGNLIEGVWQRNVPEIAHLLWYGRFPTAAELADLERVLASRRALNPAARAALAGLPVDADPMDALRTLLSAAGAGPGCPSPSIDQAKTITAQAATALAAFWRHRRGLPPVEPCAELGHAENLLYMMRGERPTADEVRWLEAYLVITADHALSPSTFTAQIVGSAGGDLWSAIVAAISTLKGPAHGGAIAAATAMLADAGTPENAERFVVDLLDRGGRLMGFGHREYRVYDPRARLLGAVCREANPAFHEVASAVEEAALRELARRYPHRPNFTNVDFFAGGILSRLGFDPDFFACVFAAARVVGWSAHVVEYLDRGGRIISPKSEWIGPEPASDPG</sequence>
<proteinExistence type="inferred from homology"/>
<evidence type="ECO:0000313" key="7">
    <source>
        <dbReference type="EMBL" id="GFJ78024.1"/>
    </source>
</evidence>
<evidence type="ECO:0000313" key="8">
    <source>
        <dbReference type="Proteomes" id="UP000482800"/>
    </source>
</evidence>
<evidence type="ECO:0000256" key="2">
    <source>
        <dbReference type="ARBA" id="ARBA00010566"/>
    </source>
</evidence>
<dbReference type="InterPro" id="IPR024176">
    <property type="entry name" value="Citrate_synthase_bac-typ"/>
</dbReference>
<keyword evidence="8" id="KW-1185">Reference proteome</keyword>
<dbReference type="InterPro" id="IPR036969">
    <property type="entry name" value="Citrate_synthase_sf"/>
</dbReference>
<comment type="catalytic activity">
    <reaction evidence="4">
        <text>oxaloacetate + acetyl-CoA + H2O = citrate + CoA + H(+)</text>
        <dbReference type="Rhea" id="RHEA:16845"/>
        <dbReference type="ChEBI" id="CHEBI:15377"/>
        <dbReference type="ChEBI" id="CHEBI:15378"/>
        <dbReference type="ChEBI" id="CHEBI:16452"/>
        <dbReference type="ChEBI" id="CHEBI:16947"/>
        <dbReference type="ChEBI" id="CHEBI:57287"/>
        <dbReference type="ChEBI" id="CHEBI:57288"/>
        <dbReference type="EC" id="2.3.3.16"/>
    </reaction>
</comment>
<comment type="caution">
    <text evidence="7">The sequence shown here is derived from an EMBL/GenBank/DDBJ whole genome shotgun (WGS) entry which is preliminary data.</text>
</comment>
<reference evidence="7 8" key="1">
    <citation type="submission" date="2020-03" db="EMBL/GenBank/DDBJ databases">
        <title>Whole genome shotgun sequence of Phytohabitans houttuyneae NBRC 108639.</title>
        <authorList>
            <person name="Komaki H."/>
            <person name="Tamura T."/>
        </authorList>
    </citation>
    <scope>NUCLEOTIDE SEQUENCE [LARGE SCALE GENOMIC DNA]</scope>
    <source>
        <strain evidence="7 8">NBRC 108639</strain>
    </source>
</reference>
<feature type="active site" evidence="6">
    <location>
        <position position="254"/>
    </location>
</feature>
<accession>A0A6V8K2S8</accession>
<dbReference type="Gene3D" id="1.10.580.10">
    <property type="entry name" value="Citrate Synthase, domain 1"/>
    <property type="match status" value="1"/>
</dbReference>
<dbReference type="PANTHER" id="PTHR11739">
    <property type="entry name" value="CITRATE SYNTHASE"/>
    <property type="match status" value="1"/>
</dbReference>
<dbReference type="Gene3D" id="1.10.230.10">
    <property type="entry name" value="Cytochrome P450-Terp, domain 2"/>
    <property type="match status" value="1"/>
</dbReference>
<dbReference type="EMBL" id="BLPF01000001">
    <property type="protein sequence ID" value="GFJ78024.1"/>
    <property type="molecule type" value="Genomic_DNA"/>
</dbReference>
<evidence type="ECO:0000256" key="3">
    <source>
        <dbReference type="ARBA" id="ARBA00022679"/>
    </source>
</evidence>
<dbReference type="InterPro" id="IPR002020">
    <property type="entry name" value="Citrate_synthase"/>
</dbReference>
<dbReference type="GO" id="GO:0006099">
    <property type="term" value="P:tricarboxylic acid cycle"/>
    <property type="evidence" value="ECO:0007669"/>
    <property type="project" value="UniProtKB-UniPathway"/>
</dbReference>
<reference evidence="7 8" key="2">
    <citation type="submission" date="2020-03" db="EMBL/GenBank/DDBJ databases">
        <authorList>
            <person name="Ichikawa N."/>
            <person name="Kimura A."/>
            <person name="Kitahashi Y."/>
            <person name="Uohara A."/>
        </authorList>
    </citation>
    <scope>NUCLEOTIDE SEQUENCE [LARGE SCALE GENOMIC DNA]</scope>
    <source>
        <strain evidence="7 8">NBRC 108639</strain>
    </source>
</reference>